<name>A0ABQ0C4B2_9PROT</name>
<dbReference type="SUPFAM" id="SSF161266">
    <property type="entry name" value="Gam-like"/>
    <property type="match status" value="1"/>
</dbReference>
<organism evidence="2 3">
    <name type="scientific">Candidatus Magnetaquiglobus chichijimensis</name>
    <dbReference type="NCBI Taxonomy" id="3141448"/>
    <lineage>
        <taxon>Bacteria</taxon>
        <taxon>Pseudomonadati</taxon>
        <taxon>Pseudomonadota</taxon>
        <taxon>Magnetococcia</taxon>
        <taxon>Magnetococcales</taxon>
        <taxon>Candidatus Magnetaquicoccaceae</taxon>
        <taxon>Candidatus Magnetaquiglobus</taxon>
    </lineage>
</organism>
<dbReference type="Gene3D" id="1.20.5.170">
    <property type="match status" value="1"/>
</dbReference>
<reference evidence="2 3" key="1">
    <citation type="submission" date="2024-09" db="EMBL/GenBank/DDBJ databases">
        <title>Draft genome sequence of Candidatus Magnetaquicoccaceae bacterium FCR-1.</title>
        <authorList>
            <person name="Shimoshige H."/>
            <person name="Shimamura S."/>
            <person name="Taoka A."/>
            <person name="Kobayashi H."/>
            <person name="Maekawa T."/>
        </authorList>
    </citation>
    <scope>NUCLEOTIDE SEQUENCE [LARGE SCALE GENOMIC DNA]</scope>
    <source>
        <strain evidence="2 3">FCR-1</strain>
    </source>
</reference>
<accession>A0ABQ0C4B2</accession>
<proteinExistence type="predicted"/>
<dbReference type="Pfam" id="PF07352">
    <property type="entry name" value="Phage_Mu_Gam"/>
    <property type="match status" value="1"/>
</dbReference>
<sequence>MGSQNRSKSVDAIVIKDLRDANRVLGEIAQLQRSLDAIEMDRQESIARIKRSSEAFAAPRRARLEALVAGLSLFALENKAILFAKRRGLDLTFGALGFRRVRALRPPVRGGWAGVLQKIKELGATEAIRVREDVNRAVLRGWSVRRLAQLGIESVRSDLFWYDVKWDNMSQNVMPTTDHSETTQSGEVS</sequence>
<gene>
    <name evidence="2" type="ORF">SIID45300_00024</name>
</gene>
<dbReference type="InterPro" id="IPR009951">
    <property type="entry name" value="Host-nuc_inhib_Gam"/>
</dbReference>
<dbReference type="Proteomes" id="UP001628193">
    <property type="component" value="Unassembled WGS sequence"/>
</dbReference>
<protein>
    <submittedName>
        <fullName evidence="2">Uncharacterized protein</fullName>
    </submittedName>
</protein>
<comment type="caution">
    <text evidence="2">The sequence shown here is derived from an EMBL/GenBank/DDBJ whole genome shotgun (WGS) entry which is preliminary data.</text>
</comment>
<feature type="coiled-coil region" evidence="1">
    <location>
        <begin position="21"/>
        <end position="48"/>
    </location>
</feature>
<evidence type="ECO:0000313" key="3">
    <source>
        <dbReference type="Proteomes" id="UP001628193"/>
    </source>
</evidence>
<keyword evidence="1" id="KW-0175">Coiled coil</keyword>
<evidence type="ECO:0000313" key="2">
    <source>
        <dbReference type="EMBL" id="GAB0055729.1"/>
    </source>
</evidence>
<dbReference type="EMBL" id="BAAFGK010000001">
    <property type="protein sequence ID" value="GAB0055729.1"/>
    <property type="molecule type" value="Genomic_DNA"/>
</dbReference>
<evidence type="ECO:0000256" key="1">
    <source>
        <dbReference type="SAM" id="Coils"/>
    </source>
</evidence>
<dbReference type="RefSeq" id="WP_420903443.1">
    <property type="nucleotide sequence ID" value="NZ_BAAFGK010000001.1"/>
</dbReference>
<keyword evidence="3" id="KW-1185">Reference proteome</keyword>